<protein>
    <submittedName>
        <fullName evidence="7">SsgA family sporulation/cell division regulator</fullName>
    </submittedName>
</protein>
<dbReference type="Gene3D" id="2.30.31.20">
    <property type="entry name" value="Sporulation-specific cell division protein SsgB"/>
    <property type="match status" value="1"/>
</dbReference>
<dbReference type="RefSeq" id="WP_266944399.1">
    <property type="nucleotide sequence ID" value="NZ_JAPEMK010000002.1"/>
</dbReference>
<evidence type="ECO:0000313" key="8">
    <source>
        <dbReference type="Proteomes" id="UP001257627"/>
    </source>
</evidence>
<keyword evidence="7" id="KW-0614">Plasmid</keyword>
<organism evidence="7 8">
    <name type="scientific">Streptomyces mirabilis</name>
    <dbReference type="NCBI Taxonomy" id="68239"/>
    <lineage>
        <taxon>Bacteria</taxon>
        <taxon>Bacillati</taxon>
        <taxon>Actinomycetota</taxon>
        <taxon>Actinomycetes</taxon>
        <taxon>Kitasatosporales</taxon>
        <taxon>Streptomycetaceae</taxon>
        <taxon>Streptomyces</taxon>
    </lineage>
</organism>
<sequence>MTDRLDQSNDTRQPLSELRASLHFLSAPPEDSTVECVFRYGADDPLAVRLELHVPADTPVTWVVGRDVLSAGVEGLSGDGDFKAWPSRAQSATPLLYLRLERPQGKAATFAADLTEVHRWLEHTYELVPAGDEHAMLDWDTLARIPLPPA</sequence>
<evidence type="ECO:0000256" key="1">
    <source>
        <dbReference type="ARBA" id="ARBA00004431"/>
    </source>
</evidence>
<dbReference type="InterPro" id="IPR038658">
    <property type="entry name" value="SsgB_sf"/>
</dbReference>
<comment type="caution">
    <text evidence="7">The sequence shown here is derived from an EMBL/GenBank/DDBJ whole genome shotgun (WGS) entry which is preliminary data.</text>
</comment>
<keyword evidence="6" id="KW-0131">Cell cycle</keyword>
<comment type="subcellular location">
    <subcellularLocation>
        <location evidence="1">Cell septum</location>
    </subcellularLocation>
</comment>
<geneLocation type="plasmid" evidence="7">
    <name>unnamed1</name>
</geneLocation>
<evidence type="ECO:0000256" key="3">
    <source>
        <dbReference type="ARBA" id="ARBA00022618"/>
    </source>
</evidence>
<name>A0ABU3V5K5_9ACTN</name>
<evidence type="ECO:0000256" key="5">
    <source>
        <dbReference type="ARBA" id="ARBA00023210"/>
    </source>
</evidence>
<keyword evidence="4" id="KW-0749">Sporulation</keyword>
<dbReference type="Proteomes" id="UP001257627">
    <property type="component" value="Unassembled WGS sequence"/>
</dbReference>
<dbReference type="EMBL" id="JARAKF010000003">
    <property type="protein sequence ID" value="MDU9001447.1"/>
    <property type="molecule type" value="Genomic_DNA"/>
</dbReference>
<evidence type="ECO:0000256" key="2">
    <source>
        <dbReference type="ARBA" id="ARBA00009323"/>
    </source>
</evidence>
<evidence type="ECO:0000313" key="7">
    <source>
        <dbReference type="EMBL" id="MDU9001447.1"/>
    </source>
</evidence>
<keyword evidence="8" id="KW-1185">Reference proteome</keyword>
<gene>
    <name evidence="7" type="ORF">PU648_56345</name>
</gene>
<comment type="similarity">
    <text evidence="2">Belongs to the SsgA family.</text>
</comment>
<keyword evidence="5" id="KW-0717">Septation</keyword>
<reference evidence="7 8" key="1">
    <citation type="submission" date="2023-02" db="EMBL/GenBank/DDBJ databases">
        <authorList>
            <person name="Maleckis M."/>
        </authorList>
    </citation>
    <scope>NUCLEOTIDE SEQUENCE [LARGE SCALE GENOMIC DNA]</scope>
    <source>
        <strain evidence="7 8">P8-A2</strain>
        <plasmid evidence="7">unnamed1</plasmid>
    </source>
</reference>
<proteinExistence type="inferred from homology"/>
<accession>A0ABU3V5K5</accession>
<evidence type="ECO:0000256" key="6">
    <source>
        <dbReference type="ARBA" id="ARBA00023306"/>
    </source>
</evidence>
<keyword evidence="3" id="KW-0132">Cell division</keyword>
<dbReference type="Pfam" id="PF04686">
    <property type="entry name" value="SsgA"/>
    <property type="match status" value="1"/>
</dbReference>
<dbReference type="InterPro" id="IPR006776">
    <property type="entry name" value="SsgB"/>
</dbReference>
<evidence type="ECO:0000256" key="4">
    <source>
        <dbReference type="ARBA" id="ARBA00022969"/>
    </source>
</evidence>